<dbReference type="Proteomes" id="UP000471521">
    <property type="component" value="Unassembled WGS sequence"/>
</dbReference>
<evidence type="ECO:0000256" key="6">
    <source>
        <dbReference type="SAM" id="Phobius"/>
    </source>
</evidence>
<dbReference type="InterPro" id="IPR001851">
    <property type="entry name" value="ABC_transp_permease"/>
</dbReference>
<evidence type="ECO:0000256" key="5">
    <source>
        <dbReference type="ARBA" id="ARBA00023136"/>
    </source>
</evidence>
<keyword evidence="2" id="KW-1003">Cell membrane</keyword>
<dbReference type="AlphaFoldDB" id="A0A6B0SED2"/>
<evidence type="ECO:0000256" key="3">
    <source>
        <dbReference type="ARBA" id="ARBA00022692"/>
    </source>
</evidence>
<feature type="transmembrane region" description="Helical" evidence="6">
    <location>
        <begin position="367"/>
        <end position="387"/>
    </location>
</feature>
<dbReference type="PANTHER" id="PTHR30482:SF17">
    <property type="entry name" value="ABC TRANSPORTER ATP-BINDING PROTEIN"/>
    <property type="match status" value="1"/>
</dbReference>
<dbReference type="EMBL" id="WUUU01000027">
    <property type="protein sequence ID" value="MXR20094.1"/>
    <property type="molecule type" value="Genomic_DNA"/>
</dbReference>
<dbReference type="PANTHER" id="PTHR30482">
    <property type="entry name" value="HIGH-AFFINITY BRANCHED-CHAIN AMINO ACID TRANSPORT SYSTEM PERMEASE"/>
    <property type="match status" value="1"/>
</dbReference>
<keyword evidence="8" id="KW-1185">Reference proteome</keyword>
<feature type="transmembrane region" description="Helical" evidence="6">
    <location>
        <begin position="130"/>
        <end position="147"/>
    </location>
</feature>
<dbReference type="GO" id="GO:0005886">
    <property type="term" value="C:plasma membrane"/>
    <property type="evidence" value="ECO:0007669"/>
    <property type="project" value="UniProtKB-SubCell"/>
</dbReference>
<evidence type="ECO:0000313" key="7">
    <source>
        <dbReference type="EMBL" id="MXR20094.1"/>
    </source>
</evidence>
<keyword evidence="4 6" id="KW-1133">Transmembrane helix</keyword>
<feature type="transmembrane region" description="Helical" evidence="6">
    <location>
        <begin position="206"/>
        <end position="222"/>
    </location>
</feature>
<gene>
    <name evidence="7" type="ORF">GRX66_05565</name>
</gene>
<evidence type="ECO:0000256" key="1">
    <source>
        <dbReference type="ARBA" id="ARBA00004651"/>
    </source>
</evidence>
<accession>A0A6B0SED2</accession>
<evidence type="ECO:0000256" key="2">
    <source>
        <dbReference type="ARBA" id="ARBA00022475"/>
    </source>
</evidence>
<comment type="subcellular location">
    <subcellularLocation>
        <location evidence="1">Cell membrane</location>
        <topology evidence="1">Multi-pass membrane protein</topology>
    </subcellularLocation>
</comment>
<protein>
    <submittedName>
        <fullName evidence="7">Branched-chain amino acid ABC transporter permease</fullName>
    </submittedName>
</protein>
<evidence type="ECO:0000313" key="8">
    <source>
        <dbReference type="Proteomes" id="UP000471521"/>
    </source>
</evidence>
<feature type="transmembrane region" description="Helical" evidence="6">
    <location>
        <begin position="76"/>
        <end position="96"/>
    </location>
</feature>
<dbReference type="Pfam" id="PF02653">
    <property type="entry name" value="BPD_transp_2"/>
    <property type="match status" value="1"/>
</dbReference>
<dbReference type="CDD" id="cd06581">
    <property type="entry name" value="TM_PBP1_LivM_like"/>
    <property type="match status" value="1"/>
</dbReference>
<keyword evidence="3 6" id="KW-0812">Transmembrane</keyword>
<feature type="transmembrane region" description="Helical" evidence="6">
    <location>
        <begin position="49"/>
        <end position="69"/>
    </location>
</feature>
<sequence>MRQYAHDHVAHLLVVAFLGAYPLVYSVLTAIGAGGVFEAFLPKIETMTAVFYFGLFAMSFDFISGYTGYLSFGHAVFYGAGGYFVILVANGKVPLLPPETPFMVSVLLAGVLAALVALAIGSVSFRLSGVYFAMITLGFAQVAYVFMRDWEFLGSNPRDGVAVSNELHPNAFEIGIPGVDALNLAVGPLRGDAVEWLFLDLGATEVSYYMIGLVVLVCYLAMQRMVHSPFGRVLVAIRENEERARAVGYDTYRYKMAAFAVSGFFAGVAGGLFAAFRRSVSPDNSLYFLVTGDALLASIIGGFGTLAGPLYGRLFDRGVREFLSKTGGGGGLLPLLREYVPPSVLDTGIVNGMTVGQSIETFLNGHASLYLGIVFVVFVLYVPGGLLGSLRDRLGGPVAKRLPAYLRNLRK</sequence>
<proteinExistence type="predicted"/>
<feature type="transmembrane region" description="Helical" evidence="6">
    <location>
        <begin position="288"/>
        <end position="311"/>
    </location>
</feature>
<reference evidence="7 8" key="1">
    <citation type="submission" date="2019-12" db="EMBL/GenBank/DDBJ databases">
        <title>Isolation and characterization of three novel carbon monoxide-oxidizing members of Halobacteria from salione crusts and soils.</title>
        <authorList>
            <person name="Myers M.R."/>
            <person name="King G.M."/>
        </authorList>
    </citation>
    <scope>NUCLEOTIDE SEQUENCE [LARGE SCALE GENOMIC DNA]</scope>
    <source>
        <strain evidence="7 8">PCN9</strain>
    </source>
</reference>
<keyword evidence="5 6" id="KW-0472">Membrane</keyword>
<evidence type="ECO:0000256" key="4">
    <source>
        <dbReference type="ARBA" id="ARBA00022989"/>
    </source>
</evidence>
<feature type="transmembrane region" description="Helical" evidence="6">
    <location>
        <begin position="12"/>
        <end position="37"/>
    </location>
</feature>
<comment type="caution">
    <text evidence="7">The sequence shown here is derived from an EMBL/GenBank/DDBJ whole genome shotgun (WGS) entry which is preliminary data.</text>
</comment>
<dbReference type="GO" id="GO:0015658">
    <property type="term" value="F:branched-chain amino acid transmembrane transporter activity"/>
    <property type="evidence" value="ECO:0007669"/>
    <property type="project" value="InterPro"/>
</dbReference>
<feature type="transmembrane region" description="Helical" evidence="6">
    <location>
        <begin position="256"/>
        <end position="276"/>
    </location>
</feature>
<organism evidence="7 8">
    <name type="scientific">Halobacterium bonnevillei</name>
    <dbReference type="NCBI Taxonomy" id="2692200"/>
    <lineage>
        <taxon>Archaea</taxon>
        <taxon>Methanobacteriati</taxon>
        <taxon>Methanobacteriota</taxon>
        <taxon>Stenosarchaea group</taxon>
        <taxon>Halobacteria</taxon>
        <taxon>Halobacteriales</taxon>
        <taxon>Halobacteriaceae</taxon>
        <taxon>Halobacterium</taxon>
    </lineage>
</organism>
<name>A0A6B0SED2_9EURY</name>
<dbReference type="InterPro" id="IPR043428">
    <property type="entry name" value="LivM-like"/>
</dbReference>
<feature type="transmembrane region" description="Helical" evidence="6">
    <location>
        <begin position="102"/>
        <end position="123"/>
    </location>
</feature>